<keyword evidence="6" id="KW-1185">Reference proteome</keyword>
<feature type="domain" description="DUF7708" evidence="3">
    <location>
        <begin position="75"/>
        <end position="218"/>
    </location>
</feature>
<dbReference type="Gene3D" id="3.40.50.300">
    <property type="entry name" value="P-loop containing nucleotide triphosphate hydrolases"/>
    <property type="match status" value="1"/>
</dbReference>
<dbReference type="EMBL" id="SKBN01000026">
    <property type="protein sequence ID" value="TGJ86553.1"/>
    <property type="molecule type" value="Genomic_DNA"/>
</dbReference>
<keyword evidence="2" id="KW-0040">ANK repeat</keyword>
<dbReference type="OrthoDB" id="7464126at2759"/>
<dbReference type="Pfam" id="PF24883">
    <property type="entry name" value="NPHP3_N"/>
    <property type="match status" value="1"/>
</dbReference>
<dbReference type="InterPro" id="IPR027417">
    <property type="entry name" value="P-loop_NTPase"/>
</dbReference>
<feature type="repeat" description="ANK" evidence="2">
    <location>
        <begin position="810"/>
        <end position="842"/>
    </location>
</feature>
<dbReference type="InterPro" id="IPR056884">
    <property type="entry name" value="NPHP3-like_N"/>
</dbReference>
<dbReference type="SMART" id="SM00248">
    <property type="entry name" value="ANK"/>
    <property type="match status" value="11"/>
</dbReference>
<dbReference type="STRING" id="37992.A0A4Z0Z6P8"/>
<accession>A0A4Z0Z6P8</accession>
<evidence type="ECO:0008006" key="7">
    <source>
        <dbReference type="Google" id="ProtNLM"/>
    </source>
</evidence>
<dbReference type="PANTHER" id="PTHR10039:SF16">
    <property type="entry name" value="GPI INOSITOL-DEACYLASE"/>
    <property type="match status" value="1"/>
</dbReference>
<dbReference type="Pfam" id="PF24809">
    <property type="entry name" value="DUF7708"/>
    <property type="match status" value="1"/>
</dbReference>
<organism evidence="5 6">
    <name type="scientific">Xylaria hypoxylon</name>
    <dbReference type="NCBI Taxonomy" id="37992"/>
    <lineage>
        <taxon>Eukaryota</taxon>
        <taxon>Fungi</taxon>
        <taxon>Dikarya</taxon>
        <taxon>Ascomycota</taxon>
        <taxon>Pezizomycotina</taxon>
        <taxon>Sordariomycetes</taxon>
        <taxon>Xylariomycetidae</taxon>
        <taxon>Xylariales</taxon>
        <taxon>Xylariaceae</taxon>
        <taxon>Xylaria</taxon>
    </lineage>
</organism>
<gene>
    <name evidence="5" type="ORF">E0Z10_g2255</name>
</gene>
<evidence type="ECO:0000259" key="3">
    <source>
        <dbReference type="Pfam" id="PF24809"/>
    </source>
</evidence>
<dbReference type="SUPFAM" id="SSF48403">
    <property type="entry name" value="Ankyrin repeat"/>
    <property type="match status" value="3"/>
</dbReference>
<evidence type="ECO:0000313" key="5">
    <source>
        <dbReference type="EMBL" id="TGJ86553.1"/>
    </source>
</evidence>
<dbReference type="InterPro" id="IPR002110">
    <property type="entry name" value="Ankyrin_rpt"/>
</dbReference>
<keyword evidence="1" id="KW-0677">Repeat</keyword>
<feature type="repeat" description="ANK" evidence="2">
    <location>
        <begin position="1200"/>
        <end position="1232"/>
    </location>
</feature>
<evidence type="ECO:0000259" key="4">
    <source>
        <dbReference type="Pfam" id="PF24883"/>
    </source>
</evidence>
<sequence>MSTPSSVVTDLWAVARSRLAPEHQSQLSLSAMDDGSRSPLQALLLLVQEKQKMSMEKRWRLRNGSGKVVFIRDLFEKIAHWINKFKEVGDTIVTYDPTHAALPWAGIRFLLHLAISDIEIFGSIVEGVETSSRLITRCGFYETVYLAPIIAQTTESTGLLKENIVELYVEILIYLAKAAKYYQGGTGKRIVQSLAISSTKFQTQLKAILQKETELQSILRLVESERIVGISNMVSSMNISSVENKDSLGAMKKIMESLEQPLTRVVGHLAHFEERMEQQEWLKVSQWLSNVSFREQHELIFRELLPGTGEWLLDRSEYQQWQYSSSSSVLWIRGIQGCGSKLCSLVVQRHLSGVQNADINAAPVAYFYCFKTHDRSLSSPTTILCGILKQLAHSRTGDGFHHKVFTEYERRKQGADRDGVDISSLTLEECGDLIVSAASDYPIQIFLDGVDEMDDSRELLEVLNRIVEDASNVVKVFISSRDEADVAFWLHDVTSVIITSSDNSKDISKFITRSVDAAIEKKRLLKGKVAPELKQHIISKLSNGAGSMFLWVSLHLTQLCDRNKYKLEKDVLYALESLPVDLKRTFDRIYQNINEYPHRFETQLDEGVILDLCSSFLEHNPNSQYFAFAHASILEYFQSLPEYSCSAINYMAAHRCLIQLVQYDDNLDPFSEFNSTAANSFMSDESDRASPMINISYKGGQPSFRRYAVCYWARHYGIITEQDNISRLDETLMEFVFNNEGSTFEIWLDELRELVDGSLINSVTLTKELAASDSASKSPIFVASVYGILPIFERLTAISKEVDWNAKNTRGASAIYITARFGQPEATKYLLQKGTDVNSQGGEFGNPAQTAAFHGHTAVLELLDHHGSDLIANGRFPNSFHAALMGNQDTTMKLLLEGPSAKDIPDMDDLLSRAAYYGHYEIVELLLLRKEELRKSAASPISSAMEASTTDQPESYFPHDTLQAALYSGRPGSGVAMRLLKRIGDVNNEGGHFGNALQAACAGGYLLSVRWLLEHGADVNSTGRYGSALKAACLGGHDDVVSLLLDAGARSESLQRGTFDAFEAAASRNRLSTLTLLLNHFPQATNNPSNVTLKLRKRMIHPLEPALKSACLRGHIDVVRCLLANGAEKSTVQTLDEALISGQEDVIEMLLRMLEDVPNSIRNFLYAVSASGNVMALEKLFFHYGVDPNLPVRPGDCDQHFGSAIHVAAVMEHVEVVKSLIKRGADVSAQQTCCRHFKGEINVTPIQAALQWGHESSKWDRCWEVCELLIEAGAGEDDCRSVLKAACEHGKILLARRLIDRGTRLSEMPVTPSLDIVKLMVEHDTAINSPIGRAFELQQQATKMASCDLLEYLIRETGLLLSVRQLIEENGSNWYRKENIKPVGERLLDHGDNIDGIKEVTEEQDTPTQPPLLFALASSNWELVEFLISHGADVNRGVISPLTFAYWTRTRKAEFVELLESRGAVARPMGQVDIIALHTELRNAMPWLRYEYRNECRFGGTDHY</sequence>
<feature type="repeat" description="ANK" evidence="2">
    <location>
        <begin position="992"/>
        <end position="1024"/>
    </location>
</feature>
<proteinExistence type="predicted"/>
<dbReference type="PANTHER" id="PTHR10039">
    <property type="entry name" value="AMELOGENIN"/>
    <property type="match status" value="1"/>
</dbReference>
<protein>
    <recommendedName>
        <fullName evidence="7">NWD NACHT-NTPase N-terminal domain-containing protein</fullName>
    </recommendedName>
</protein>
<dbReference type="Proteomes" id="UP000297716">
    <property type="component" value="Unassembled WGS sequence"/>
</dbReference>
<evidence type="ECO:0000256" key="2">
    <source>
        <dbReference type="PROSITE-ProRule" id="PRU00023"/>
    </source>
</evidence>
<dbReference type="Pfam" id="PF12796">
    <property type="entry name" value="Ank_2"/>
    <property type="match status" value="2"/>
</dbReference>
<comment type="caution">
    <text evidence="5">The sequence shown here is derived from an EMBL/GenBank/DDBJ whole genome shotgun (WGS) entry which is preliminary data.</text>
</comment>
<feature type="repeat" description="ANK" evidence="2">
    <location>
        <begin position="1407"/>
        <end position="1435"/>
    </location>
</feature>
<dbReference type="PROSITE" id="PS50297">
    <property type="entry name" value="ANK_REP_REGION"/>
    <property type="match status" value="3"/>
</dbReference>
<reference evidence="5 6" key="1">
    <citation type="submission" date="2019-03" db="EMBL/GenBank/DDBJ databases">
        <title>Draft genome sequence of Xylaria hypoxylon DSM 108379, a ubiquitous saprotrophic-parasitic fungi on hardwood.</title>
        <authorList>
            <person name="Buettner E."/>
            <person name="Leonhardt S."/>
            <person name="Gebauer A.M."/>
            <person name="Liers C."/>
            <person name="Hofrichter M."/>
            <person name="Kellner H."/>
        </authorList>
    </citation>
    <scope>NUCLEOTIDE SEQUENCE [LARGE SCALE GENOMIC DNA]</scope>
    <source>
        <strain evidence="5 6">DSM 108379</strain>
    </source>
</reference>
<dbReference type="PROSITE" id="PS50088">
    <property type="entry name" value="ANK_REPEAT"/>
    <property type="match status" value="4"/>
</dbReference>
<evidence type="ECO:0000256" key="1">
    <source>
        <dbReference type="ARBA" id="ARBA00022737"/>
    </source>
</evidence>
<dbReference type="InterPro" id="IPR056125">
    <property type="entry name" value="DUF7708"/>
</dbReference>
<dbReference type="Gene3D" id="1.25.40.20">
    <property type="entry name" value="Ankyrin repeat-containing domain"/>
    <property type="match status" value="4"/>
</dbReference>
<dbReference type="InterPro" id="IPR036770">
    <property type="entry name" value="Ankyrin_rpt-contain_sf"/>
</dbReference>
<feature type="domain" description="Nephrocystin 3-like N-terminal" evidence="4">
    <location>
        <begin position="307"/>
        <end position="481"/>
    </location>
</feature>
<dbReference type="Pfam" id="PF00023">
    <property type="entry name" value="Ank"/>
    <property type="match status" value="1"/>
</dbReference>
<evidence type="ECO:0000313" key="6">
    <source>
        <dbReference type="Proteomes" id="UP000297716"/>
    </source>
</evidence>
<name>A0A4Z0Z6P8_9PEZI</name>